<keyword evidence="3" id="KW-1185">Reference proteome</keyword>
<reference evidence="2" key="1">
    <citation type="submission" date="2013-10" db="EMBL/GenBank/DDBJ databases">
        <title>Genomic analysis of the causative agents of coccidiosis in chickens.</title>
        <authorList>
            <person name="Reid A.J."/>
            <person name="Blake D."/>
            <person name="Billington K."/>
            <person name="Browne H."/>
            <person name="Dunn M."/>
            <person name="Hung S."/>
            <person name="Kawahara F."/>
            <person name="Miranda-Saavedra D."/>
            <person name="Mourier T."/>
            <person name="Nagra H."/>
            <person name="Otto T.D."/>
            <person name="Rawlings N."/>
            <person name="Sanchez A."/>
            <person name="Sanders M."/>
            <person name="Subramaniam C."/>
            <person name="Tay Y."/>
            <person name="Dear P."/>
            <person name="Doerig C."/>
            <person name="Gruber A."/>
            <person name="Parkinson J."/>
            <person name="Shirley M."/>
            <person name="Wan K.L."/>
            <person name="Berriman M."/>
            <person name="Tomley F."/>
            <person name="Pain A."/>
        </authorList>
    </citation>
    <scope>NUCLEOTIDE SEQUENCE [LARGE SCALE GENOMIC DNA]</scope>
    <source>
        <strain evidence="2">Houghton</strain>
    </source>
</reference>
<accession>U6K7Q4</accession>
<dbReference type="RefSeq" id="XP_013355395.1">
    <property type="nucleotide sequence ID" value="XM_013499941.1"/>
</dbReference>
<evidence type="ECO:0000313" key="3">
    <source>
        <dbReference type="Proteomes" id="UP000030744"/>
    </source>
</evidence>
<organism evidence="2 3">
    <name type="scientific">Eimeria mitis</name>
    <dbReference type="NCBI Taxonomy" id="44415"/>
    <lineage>
        <taxon>Eukaryota</taxon>
        <taxon>Sar</taxon>
        <taxon>Alveolata</taxon>
        <taxon>Apicomplexa</taxon>
        <taxon>Conoidasida</taxon>
        <taxon>Coccidia</taxon>
        <taxon>Eucoccidiorida</taxon>
        <taxon>Eimeriorina</taxon>
        <taxon>Eimeriidae</taxon>
        <taxon>Eimeria</taxon>
    </lineage>
</organism>
<feature type="compositionally biased region" description="Basic and acidic residues" evidence="1">
    <location>
        <begin position="219"/>
        <end position="228"/>
    </location>
</feature>
<gene>
    <name evidence="2" type="ORF">EMH_0013860</name>
</gene>
<dbReference type="EMBL" id="HG684567">
    <property type="protein sequence ID" value="CDJ32831.1"/>
    <property type="molecule type" value="Genomic_DNA"/>
</dbReference>
<dbReference type="Proteomes" id="UP000030744">
    <property type="component" value="Unassembled WGS sequence"/>
</dbReference>
<feature type="compositionally biased region" description="Low complexity" evidence="1">
    <location>
        <begin position="197"/>
        <end position="212"/>
    </location>
</feature>
<dbReference type="AlphaFoldDB" id="U6K7Q4"/>
<proteinExistence type="predicted"/>
<dbReference type="GeneID" id="25376346"/>
<protein>
    <submittedName>
        <fullName evidence="2">Uncharacterized protein</fullName>
    </submittedName>
</protein>
<name>U6K7Q4_9EIME</name>
<sequence>MGSAAAAAALDEAAGLYKGNAERRRAPSDTVESGCVEEAAVQLQQLGHPSPAAATATATAAAVRPGSSFSLQALHVLCAALGASLSSVVAAARPPFTSSSNSNSNSSSGETGRFVLPAGVACAVCCAGGLFELCCGDPGPVVAAAVAVPAAADAVTAAEVRRWLLRLSASQELLCVSLELFVLLIVAKEAQREVKEPQQQQQQRRVAEWPQQCTGAAATDERSSGLRI</sequence>
<reference evidence="2" key="2">
    <citation type="submission" date="2013-10" db="EMBL/GenBank/DDBJ databases">
        <authorList>
            <person name="Aslett M."/>
        </authorList>
    </citation>
    <scope>NUCLEOTIDE SEQUENCE [LARGE SCALE GENOMIC DNA]</scope>
    <source>
        <strain evidence="2">Houghton</strain>
    </source>
</reference>
<evidence type="ECO:0000256" key="1">
    <source>
        <dbReference type="SAM" id="MobiDB-lite"/>
    </source>
</evidence>
<feature type="region of interest" description="Disordered" evidence="1">
    <location>
        <begin position="196"/>
        <end position="228"/>
    </location>
</feature>
<evidence type="ECO:0000313" key="2">
    <source>
        <dbReference type="EMBL" id="CDJ32831.1"/>
    </source>
</evidence>
<dbReference type="VEuPathDB" id="ToxoDB:EMH_0013860"/>